<dbReference type="SUPFAM" id="SSF55136">
    <property type="entry name" value="Probable bacterial effector-binding domain"/>
    <property type="match status" value="1"/>
</dbReference>
<dbReference type="InterPro" id="IPR006917">
    <property type="entry name" value="SOUL_heme-bd"/>
</dbReference>
<sequence>MGIGLFISIFSMVAATILELIRLRMVRRHDYYQLEEIPMIIFWQFRREDNQAEMETTLVRFLYYLSTAILFWCCANIVHAIELPNYTVILPEESDFQLRLYNESSWISARVSGTSFEQSYKLGFSRLYQYIHGANSNSSKIAFTAPVLTSVPSSPPGDGYIVRMFVSTHFQGKPPQPNPELKLRIEKWKTQCIAVRKFTGYAKDDNINKEIEALVTTLNKNSATIQDTSFYTIAKYNASSHNTADRLNEVWIKVSGVRTEYC</sequence>
<keyword evidence="2" id="KW-0472">Membrane</keyword>
<dbReference type="Gene3D" id="3.20.80.10">
    <property type="entry name" value="Regulatory factor, effector binding domain"/>
    <property type="match status" value="1"/>
</dbReference>
<keyword evidence="2" id="KW-0812">Transmembrane</keyword>
<dbReference type="Gramene" id="KRG99406">
    <property type="protein sequence ID" value="KRG99406"/>
    <property type="gene ID" value="GLYMA_18G142600"/>
</dbReference>
<dbReference type="EnsemblPlants" id="KRG99406">
    <property type="protein sequence ID" value="KRG99406"/>
    <property type="gene ID" value="GLYMA_18G142600"/>
</dbReference>
<dbReference type="EMBL" id="CM000851">
    <property type="protein sequence ID" value="KRG99406.1"/>
    <property type="molecule type" value="Genomic_DNA"/>
</dbReference>
<evidence type="ECO:0000313" key="4">
    <source>
        <dbReference type="EnsemblPlants" id="KRG99406"/>
    </source>
</evidence>
<protein>
    <recommendedName>
        <fullName evidence="6">SOUL heme-binding protein</fullName>
    </recommendedName>
</protein>
<name>A0A0R0FBD0_SOYBN</name>
<keyword evidence="5" id="KW-1185">Reference proteome</keyword>
<proteinExistence type="inferred from homology"/>
<dbReference type="FunFam" id="3.20.80.10:FF:000002">
    <property type="entry name" value="Heme-binding protein 2"/>
    <property type="match status" value="1"/>
</dbReference>
<gene>
    <name evidence="4" type="primary">LOC100500604</name>
    <name evidence="3" type="ORF">GLYMA_18G142600</name>
</gene>
<evidence type="ECO:0000256" key="1">
    <source>
        <dbReference type="ARBA" id="ARBA00009817"/>
    </source>
</evidence>
<dbReference type="AlphaFoldDB" id="A0A0R0FBD0"/>
<dbReference type="SMR" id="A0A0R0FBD0"/>
<dbReference type="PaxDb" id="3847-GLYMA18G20610.1"/>
<organism evidence="3">
    <name type="scientific">Glycine max</name>
    <name type="common">Soybean</name>
    <name type="synonym">Glycine hispida</name>
    <dbReference type="NCBI Taxonomy" id="3847"/>
    <lineage>
        <taxon>Eukaryota</taxon>
        <taxon>Viridiplantae</taxon>
        <taxon>Streptophyta</taxon>
        <taxon>Embryophyta</taxon>
        <taxon>Tracheophyta</taxon>
        <taxon>Spermatophyta</taxon>
        <taxon>Magnoliopsida</taxon>
        <taxon>eudicotyledons</taxon>
        <taxon>Gunneridae</taxon>
        <taxon>Pentapetalae</taxon>
        <taxon>rosids</taxon>
        <taxon>fabids</taxon>
        <taxon>Fabales</taxon>
        <taxon>Fabaceae</taxon>
        <taxon>Papilionoideae</taxon>
        <taxon>50 kb inversion clade</taxon>
        <taxon>NPAAA clade</taxon>
        <taxon>indigoferoid/millettioid clade</taxon>
        <taxon>Phaseoleae</taxon>
        <taxon>Glycine</taxon>
        <taxon>Glycine subgen. Soja</taxon>
    </lineage>
</organism>
<reference evidence="3 4" key="1">
    <citation type="journal article" date="2010" name="Nature">
        <title>Genome sequence of the palaeopolyploid soybean.</title>
        <authorList>
            <person name="Schmutz J."/>
            <person name="Cannon S.B."/>
            <person name="Schlueter J."/>
            <person name="Ma J."/>
            <person name="Mitros T."/>
            <person name="Nelson W."/>
            <person name="Hyten D.L."/>
            <person name="Song Q."/>
            <person name="Thelen J.J."/>
            <person name="Cheng J."/>
            <person name="Xu D."/>
            <person name="Hellsten U."/>
            <person name="May G.D."/>
            <person name="Yu Y."/>
            <person name="Sakurai T."/>
            <person name="Umezawa T."/>
            <person name="Bhattacharyya M.K."/>
            <person name="Sandhu D."/>
            <person name="Valliyodan B."/>
            <person name="Lindquist E."/>
            <person name="Peto M."/>
            <person name="Grant D."/>
            <person name="Shu S."/>
            <person name="Goodstein D."/>
            <person name="Barry K."/>
            <person name="Futrell-Griggs M."/>
            <person name="Abernathy B."/>
            <person name="Du J."/>
            <person name="Tian Z."/>
            <person name="Zhu L."/>
            <person name="Gill N."/>
            <person name="Joshi T."/>
            <person name="Libault M."/>
            <person name="Sethuraman A."/>
            <person name="Zhang X.-C."/>
            <person name="Shinozaki K."/>
            <person name="Nguyen H.T."/>
            <person name="Wing R.A."/>
            <person name="Cregan P."/>
            <person name="Specht J."/>
            <person name="Grimwood J."/>
            <person name="Rokhsar D."/>
            <person name="Stacey G."/>
            <person name="Shoemaker R.C."/>
            <person name="Jackson S.A."/>
        </authorList>
    </citation>
    <scope>NUCLEOTIDE SEQUENCE [LARGE SCALE GENOMIC DNA]</scope>
    <source>
        <strain evidence="4">cv. Williams 82</strain>
        <tissue evidence="3">Callus</tissue>
    </source>
</reference>
<reference evidence="4" key="2">
    <citation type="submission" date="2018-02" db="UniProtKB">
        <authorList>
            <consortium name="EnsemblPlants"/>
        </authorList>
    </citation>
    <scope>IDENTIFICATION</scope>
    <source>
        <strain evidence="4">Williams 82</strain>
    </source>
</reference>
<dbReference type="ExpressionAtlas" id="A0A0R0FBD0">
    <property type="expression patterns" value="baseline and differential"/>
</dbReference>
<feature type="transmembrane region" description="Helical" evidence="2">
    <location>
        <begin position="61"/>
        <end position="81"/>
    </location>
</feature>
<dbReference type="Proteomes" id="UP000008827">
    <property type="component" value="Chromosome 18"/>
</dbReference>
<accession>A0A0R0FBD0</accession>
<feature type="transmembrane region" description="Helical" evidence="2">
    <location>
        <begin position="6"/>
        <end position="23"/>
    </location>
</feature>
<dbReference type="Pfam" id="PF04832">
    <property type="entry name" value="SOUL"/>
    <property type="match status" value="1"/>
</dbReference>
<dbReference type="InterPro" id="IPR036259">
    <property type="entry name" value="MFS_trans_sf"/>
</dbReference>
<reference evidence="3" key="3">
    <citation type="submission" date="2018-07" db="EMBL/GenBank/DDBJ databases">
        <title>WGS assembly of Glycine max.</title>
        <authorList>
            <person name="Schmutz J."/>
            <person name="Cannon S."/>
            <person name="Schlueter J."/>
            <person name="Ma J."/>
            <person name="Mitros T."/>
            <person name="Nelson W."/>
            <person name="Hyten D."/>
            <person name="Song Q."/>
            <person name="Thelen J."/>
            <person name="Cheng J."/>
            <person name="Xu D."/>
            <person name="Hellsten U."/>
            <person name="May G."/>
            <person name="Yu Y."/>
            <person name="Sakurai T."/>
            <person name="Umezawa T."/>
            <person name="Bhattacharyya M."/>
            <person name="Sandhu D."/>
            <person name="Valliyodan B."/>
            <person name="Lindquist E."/>
            <person name="Peto M."/>
            <person name="Grant D."/>
            <person name="Shu S."/>
            <person name="Goodstein D."/>
            <person name="Barry K."/>
            <person name="Futrell-Griggs M."/>
            <person name="Abernathy B."/>
            <person name="Du J."/>
            <person name="Tian Z."/>
            <person name="Zhu L."/>
            <person name="Gill N."/>
            <person name="Joshi T."/>
            <person name="Libault M."/>
            <person name="Sethuraman A."/>
            <person name="Zhang X."/>
            <person name="Shinozaki K."/>
            <person name="Nguyen H."/>
            <person name="Wing R."/>
            <person name="Cregan P."/>
            <person name="Specht J."/>
            <person name="Grimwood J."/>
            <person name="Rokhsar D."/>
            <person name="Stacey G."/>
            <person name="Shoemaker R."/>
            <person name="Jackson S."/>
        </authorList>
    </citation>
    <scope>NUCLEOTIDE SEQUENCE</scope>
    <source>
        <tissue evidence="3">Callus</tissue>
    </source>
</reference>
<evidence type="ECO:0000313" key="3">
    <source>
        <dbReference type="EMBL" id="KRG99406.1"/>
    </source>
</evidence>
<keyword evidence="2" id="KW-1133">Transmembrane helix</keyword>
<dbReference type="PANTHER" id="PTHR11220">
    <property type="entry name" value="HEME-BINDING PROTEIN-RELATED"/>
    <property type="match status" value="1"/>
</dbReference>
<dbReference type="Gene3D" id="1.20.1250.20">
    <property type="entry name" value="MFS general substrate transporter like domains"/>
    <property type="match status" value="1"/>
</dbReference>
<comment type="similarity">
    <text evidence="1">Belongs to the HEBP family.</text>
</comment>
<evidence type="ECO:0000256" key="2">
    <source>
        <dbReference type="SAM" id="Phobius"/>
    </source>
</evidence>
<evidence type="ECO:0008006" key="6">
    <source>
        <dbReference type="Google" id="ProtNLM"/>
    </source>
</evidence>
<dbReference type="InterPro" id="IPR011256">
    <property type="entry name" value="Reg_factor_effector_dom_sf"/>
</dbReference>
<evidence type="ECO:0000313" key="5">
    <source>
        <dbReference type="Proteomes" id="UP000008827"/>
    </source>
</evidence>
<dbReference type="PANTHER" id="PTHR11220:SF36">
    <property type="entry name" value="SOUL HEME-BINDING PROTEIN"/>
    <property type="match status" value="1"/>
</dbReference>